<reference evidence="2 3" key="1">
    <citation type="submission" date="2014-10" db="EMBL/GenBank/DDBJ databases">
        <title>Draft genome of the hookworm Ancylostoma caninum.</title>
        <authorList>
            <person name="Mitreva M."/>
        </authorList>
    </citation>
    <scope>NUCLEOTIDE SEQUENCE [LARGE SCALE GENOMIC DNA]</scope>
    <source>
        <strain evidence="2 3">Baltimore</strain>
    </source>
</reference>
<keyword evidence="3" id="KW-1185">Reference proteome</keyword>
<dbReference type="AlphaFoldDB" id="A0A368FWA5"/>
<name>A0A368FWA5_ANCCA</name>
<feature type="compositionally biased region" description="Polar residues" evidence="1">
    <location>
        <begin position="38"/>
        <end position="54"/>
    </location>
</feature>
<dbReference type="OrthoDB" id="5845898at2759"/>
<feature type="region of interest" description="Disordered" evidence="1">
    <location>
        <begin position="109"/>
        <end position="135"/>
    </location>
</feature>
<protein>
    <submittedName>
        <fullName evidence="2">Uncharacterized protein</fullName>
    </submittedName>
</protein>
<dbReference type="EMBL" id="JOJR01000553">
    <property type="protein sequence ID" value="RCN36486.1"/>
    <property type="molecule type" value="Genomic_DNA"/>
</dbReference>
<feature type="region of interest" description="Disordered" evidence="1">
    <location>
        <begin position="1"/>
        <end position="60"/>
    </location>
</feature>
<proteinExistence type="predicted"/>
<comment type="caution">
    <text evidence="2">The sequence shown here is derived from an EMBL/GenBank/DDBJ whole genome shotgun (WGS) entry which is preliminary data.</text>
</comment>
<evidence type="ECO:0000313" key="2">
    <source>
        <dbReference type="EMBL" id="RCN36486.1"/>
    </source>
</evidence>
<accession>A0A368FWA5</accession>
<feature type="compositionally biased region" description="Polar residues" evidence="1">
    <location>
        <begin position="112"/>
        <end position="135"/>
    </location>
</feature>
<dbReference type="Proteomes" id="UP000252519">
    <property type="component" value="Unassembled WGS sequence"/>
</dbReference>
<organism evidence="2 3">
    <name type="scientific">Ancylostoma caninum</name>
    <name type="common">Dog hookworm</name>
    <dbReference type="NCBI Taxonomy" id="29170"/>
    <lineage>
        <taxon>Eukaryota</taxon>
        <taxon>Metazoa</taxon>
        <taxon>Ecdysozoa</taxon>
        <taxon>Nematoda</taxon>
        <taxon>Chromadorea</taxon>
        <taxon>Rhabditida</taxon>
        <taxon>Rhabditina</taxon>
        <taxon>Rhabditomorpha</taxon>
        <taxon>Strongyloidea</taxon>
        <taxon>Ancylostomatidae</taxon>
        <taxon>Ancylostomatinae</taxon>
        <taxon>Ancylostoma</taxon>
    </lineage>
</organism>
<evidence type="ECO:0000256" key="1">
    <source>
        <dbReference type="SAM" id="MobiDB-lite"/>
    </source>
</evidence>
<sequence length="446" mass="48792">MCDGEKFASLPPDGDAVQFSACNDDPVLPDDVEREQASRSSLENCEVPTENSYLPGSEPASLIGPENQYYEKLMGRLRIDADPTAYPEDLIMIGSSVDVRDDSKPLLLSEEPTVSDSCNDDSSSLTSKGPSSQSEKTIMVMPEDIEAAGLSMQNLNDLTEAQFNTLVAIAERRQRLSESSLAPRNQYGNDEQMVSNCSSTDSLTMIITDDGSLKLTDAAGQTLVFDRTQLAALRIDVNNLTDESIQQIVQVAMPAISVGSKSVDMSKSDLQRFSRSDHMTLANHSDGAGLKCSDSNIAHASQHVEERLPAQEPPRNASVQYEDGRFEWIGEDNANLCETKPIQHSDHSGYHAGNAPDQSHSTVLTSSPRIKRSCSSDSSLDGIPTLKRRGPVPAPNFCCPVCDRKVYQKEPSYIVIRLPACDDCTKGKMIVLDERAKRLCLPTRRK</sequence>
<feature type="compositionally biased region" description="Polar residues" evidence="1">
    <location>
        <begin position="356"/>
        <end position="379"/>
    </location>
</feature>
<dbReference type="STRING" id="29170.A0A368FWA5"/>
<evidence type="ECO:0000313" key="3">
    <source>
        <dbReference type="Proteomes" id="UP000252519"/>
    </source>
</evidence>
<feature type="region of interest" description="Disordered" evidence="1">
    <location>
        <begin position="340"/>
        <end position="386"/>
    </location>
</feature>
<gene>
    <name evidence="2" type="ORF">ANCCAN_17640</name>
</gene>